<evidence type="ECO:0000259" key="1">
    <source>
        <dbReference type="Pfam" id="PF03413"/>
    </source>
</evidence>
<evidence type="ECO:0000313" key="3">
    <source>
        <dbReference type="Proteomes" id="UP000184248"/>
    </source>
</evidence>
<gene>
    <name evidence="2" type="ORF">SAMN05192556_101114</name>
</gene>
<feature type="domain" description="PepSY" evidence="1">
    <location>
        <begin position="72"/>
        <end position="120"/>
    </location>
</feature>
<dbReference type="Gene3D" id="3.10.450.40">
    <property type="match status" value="1"/>
</dbReference>
<dbReference type="EMBL" id="FRAL01000001">
    <property type="protein sequence ID" value="SHJ85338.1"/>
    <property type="molecule type" value="Genomic_DNA"/>
</dbReference>
<reference evidence="3" key="1">
    <citation type="submission" date="2016-11" db="EMBL/GenBank/DDBJ databases">
        <authorList>
            <person name="Varghese N."/>
            <person name="Submissions S."/>
        </authorList>
    </citation>
    <scope>NUCLEOTIDE SEQUENCE [LARGE SCALE GENOMIC DNA]</scope>
    <source>
        <strain evidence="3">ALO Sharm</strain>
    </source>
</reference>
<proteinExistence type="predicted"/>
<sequence>MTGNLWAMMITRALPSLHQRRLPRRLGRASCGVLLCIALSAPAMSDEHWQRLHDDVRRGEVVELPVILDWLQAHYAGEILEVELERDDGPLIYEIEMLGPQGQVVEFEFDAVNGELIGMEGVNINAMRKAP</sequence>
<name>A0A1M6MPC4_9GAMM</name>
<dbReference type="InterPro" id="IPR025711">
    <property type="entry name" value="PepSY"/>
</dbReference>
<organism evidence="2 3">
    <name type="scientific">Halomonas caseinilytica</name>
    <dbReference type="NCBI Taxonomy" id="438744"/>
    <lineage>
        <taxon>Bacteria</taxon>
        <taxon>Pseudomonadati</taxon>
        <taxon>Pseudomonadota</taxon>
        <taxon>Gammaproteobacteria</taxon>
        <taxon>Oceanospirillales</taxon>
        <taxon>Halomonadaceae</taxon>
        <taxon>Halomonas</taxon>
    </lineage>
</organism>
<protein>
    <submittedName>
        <fullName evidence="2">Peptidase propeptide and YPEB domain-containing protein</fullName>
    </submittedName>
</protein>
<dbReference type="OrthoDB" id="6975080at2"/>
<dbReference type="Proteomes" id="UP000184248">
    <property type="component" value="Unassembled WGS sequence"/>
</dbReference>
<accession>A0A1M6MPC4</accession>
<evidence type="ECO:0000313" key="2">
    <source>
        <dbReference type="EMBL" id="SHJ85338.1"/>
    </source>
</evidence>
<dbReference type="Pfam" id="PF03413">
    <property type="entry name" value="PepSY"/>
    <property type="match status" value="1"/>
</dbReference>
<keyword evidence="3" id="KW-1185">Reference proteome</keyword>
<dbReference type="AlphaFoldDB" id="A0A1M6MPC4"/>